<name>A0ACC0A6V0_CATRO</name>
<reference evidence="2" key="1">
    <citation type="journal article" date="2023" name="Nat. Plants">
        <title>Single-cell RNA sequencing provides a high-resolution roadmap for understanding the multicellular compartmentation of specialized metabolism.</title>
        <authorList>
            <person name="Sun S."/>
            <person name="Shen X."/>
            <person name="Li Y."/>
            <person name="Li Y."/>
            <person name="Wang S."/>
            <person name="Li R."/>
            <person name="Zhang H."/>
            <person name="Shen G."/>
            <person name="Guo B."/>
            <person name="Wei J."/>
            <person name="Xu J."/>
            <person name="St-Pierre B."/>
            <person name="Chen S."/>
            <person name="Sun C."/>
        </authorList>
    </citation>
    <scope>NUCLEOTIDE SEQUENCE [LARGE SCALE GENOMIC DNA]</scope>
</reference>
<protein>
    <submittedName>
        <fullName evidence="1">Uncharacterized protein</fullName>
    </submittedName>
</protein>
<accession>A0ACC0A6V0</accession>
<gene>
    <name evidence="1" type="ORF">M9H77_25337</name>
</gene>
<dbReference type="EMBL" id="CM044706">
    <property type="protein sequence ID" value="KAI5656544.1"/>
    <property type="molecule type" value="Genomic_DNA"/>
</dbReference>
<keyword evidence="2" id="KW-1185">Reference proteome</keyword>
<evidence type="ECO:0000313" key="1">
    <source>
        <dbReference type="EMBL" id="KAI5656544.1"/>
    </source>
</evidence>
<evidence type="ECO:0000313" key="2">
    <source>
        <dbReference type="Proteomes" id="UP001060085"/>
    </source>
</evidence>
<comment type="caution">
    <text evidence="1">The sequence shown here is derived from an EMBL/GenBank/DDBJ whole genome shotgun (WGS) entry which is preliminary data.</text>
</comment>
<proteinExistence type="predicted"/>
<organism evidence="1 2">
    <name type="scientific">Catharanthus roseus</name>
    <name type="common">Madagascar periwinkle</name>
    <name type="synonym">Vinca rosea</name>
    <dbReference type="NCBI Taxonomy" id="4058"/>
    <lineage>
        <taxon>Eukaryota</taxon>
        <taxon>Viridiplantae</taxon>
        <taxon>Streptophyta</taxon>
        <taxon>Embryophyta</taxon>
        <taxon>Tracheophyta</taxon>
        <taxon>Spermatophyta</taxon>
        <taxon>Magnoliopsida</taxon>
        <taxon>eudicotyledons</taxon>
        <taxon>Gunneridae</taxon>
        <taxon>Pentapetalae</taxon>
        <taxon>asterids</taxon>
        <taxon>lamiids</taxon>
        <taxon>Gentianales</taxon>
        <taxon>Apocynaceae</taxon>
        <taxon>Rauvolfioideae</taxon>
        <taxon>Vinceae</taxon>
        <taxon>Catharanthinae</taxon>
        <taxon>Catharanthus</taxon>
    </lineage>
</organism>
<dbReference type="Proteomes" id="UP001060085">
    <property type="component" value="Linkage Group LG06"/>
</dbReference>
<sequence>MMDPFVHVHKGTVLQESLPGLSDTLVVLTPTDLQKKLLERISENVFEKVHLVSLISAHPSQVAEREVFSDHKSMLEELKMSPETGVKTQFVFELFRLSKARDERVLIFSEYNDPLNFLMKQLVSHFSWEGAKQVFEAKVLLASTKACCEGINLVRASRVVLLDVSWNPSVERQAISHPYRLGQKKFCYVYHLIMSGTMEIEKYHRQTKKDRLSELVFSSLDGHKYDTFEISNDKILEAMVNHKKLNSIFEKVLHQLKESNVFENFSFVSLGN</sequence>